<dbReference type="RefSeq" id="WP_269040403.1">
    <property type="nucleotide sequence ID" value="NZ_CP114040.1"/>
</dbReference>
<feature type="compositionally biased region" description="Low complexity" evidence="1">
    <location>
        <begin position="212"/>
        <end position="229"/>
    </location>
</feature>
<accession>A0ABY7HFH0</accession>
<evidence type="ECO:0000256" key="1">
    <source>
        <dbReference type="SAM" id="MobiDB-lite"/>
    </source>
</evidence>
<proteinExistence type="predicted"/>
<gene>
    <name evidence="2" type="ORF">O0S08_17995</name>
</gene>
<dbReference type="Proteomes" id="UP001164459">
    <property type="component" value="Chromosome"/>
</dbReference>
<keyword evidence="3" id="KW-1185">Reference proteome</keyword>
<protein>
    <submittedName>
        <fullName evidence="2">DUF4150 domain-containing protein</fullName>
    </submittedName>
</protein>
<organism evidence="2 3">
    <name type="scientific">Nannocystis punicea</name>
    <dbReference type="NCBI Taxonomy" id="2995304"/>
    <lineage>
        <taxon>Bacteria</taxon>
        <taxon>Pseudomonadati</taxon>
        <taxon>Myxococcota</taxon>
        <taxon>Polyangia</taxon>
        <taxon>Nannocystales</taxon>
        <taxon>Nannocystaceae</taxon>
        <taxon>Nannocystis</taxon>
    </lineage>
</organism>
<feature type="region of interest" description="Disordered" evidence="1">
    <location>
        <begin position="206"/>
        <end position="246"/>
    </location>
</feature>
<evidence type="ECO:0000313" key="3">
    <source>
        <dbReference type="Proteomes" id="UP001164459"/>
    </source>
</evidence>
<reference evidence="2" key="1">
    <citation type="submission" date="2022-11" db="EMBL/GenBank/DDBJ databases">
        <title>Minimal conservation of predation-associated metabolite biosynthetic gene clusters underscores biosynthetic potential of Myxococcota including descriptions for ten novel species: Archangium lansinium sp. nov., Myxococcus landrumus sp. nov., Nannocystis bai.</title>
        <authorList>
            <person name="Ahearne A."/>
            <person name="Stevens C."/>
            <person name="Dowd S."/>
        </authorList>
    </citation>
    <scope>NUCLEOTIDE SEQUENCE</scope>
    <source>
        <strain evidence="2">Fl3</strain>
    </source>
</reference>
<dbReference type="CDD" id="cd14740">
    <property type="entry name" value="PAAR_4"/>
    <property type="match status" value="1"/>
</dbReference>
<evidence type="ECO:0000313" key="2">
    <source>
        <dbReference type="EMBL" id="WAS98037.1"/>
    </source>
</evidence>
<dbReference type="EMBL" id="CP114040">
    <property type="protein sequence ID" value="WAS98037.1"/>
    <property type="molecule type" value="Genomic_DNA"/>
</dbReference>
<dbReference type="Pfam" id="PF13665">
    <property type="entry name" value="Tox-PAAR-like"/>
    <property type="match status" value="1"/>
</dbReference>
<name>A0ABY7HFH0_9BACT</name>
<sequence>MTGTFANGRTIVHKRDGLVDVAGPPDVCKTPSPAGPVPVPYVNAARTADLAQGARRTRIDGAPIALASSAIATSTGDEPGTAGGGVISSKIRGKLRWQSTSLDVKVEGKGVARFTDAVSHNGNTFNTSFFQRGTGWAYGDDFTGPCPICRRGPASHRVPETAESHGRARELYEALEAAYGEYAERDRQRQALAPEVDRLRADKRTFEDGLEESSSGPGPSSGPAEAGPSNSRPRHSKEQKKQLKEYDKRIKAVAGEMRSIEGEMGKTVVHKRTTDHGGYMIGVMVCKSNKVFAAMSGQTLAGFAKVVAELGWTLCDATSGVDDYIAANPKIADLDKRSTVHERWDDVQRRTDAREAHYNLPGMCAAAKLLTRNEQHIPRTMTEMFFAPRQAHQVQLHYRHYERFHPFRVALGYLTCGRFGPVDVERDVAFDPGTTVPSCLTCQTLLPLVLCDRKRRQCP</sequence>